<feature type="transmembrane region" description="Helical" evidence="5">
    <location>
        <begin position="341"/>
        <end position="362"/>
    </location>
</feature>
<dbReference type="RefSeq" id="WP_074199488.1">
    <property type="nucleotide sequence ID" value="NZ_FSQZ01000001.1"/>
</dbReference>
<comment type="caution">
    <text evidence="6">The sequence shown here is derived from an EMBL/GenBank/DDBJ whole genome shotgun (WGS) entry which is preliminary data.</text>
</comment>
<keyword evidence="4 5" id="KW-0472">Membrane</keyword>
<evidence type="ECO:0000256" key="4">
    <source>
        <dbReference type="ARBA" id="ARBA00023136"/>
    </source>
</evidence>
<feature type="transmembrane region" description="Helical" evidence="5">
    <location>
        <begin position="304"/>
        <end position="329"/>
    </location>
</feature>
<dbReference type="EMBL" id="FSQZ01000001">
    <property type="protein sequence ID" value="SIN67198.1"/>
    <property type="molecule type" value="Genomic_DNA"/>
</dbReference>
<dbReference type="InterPro" id="IPR014743">
    <property type="entry name" value="Cl-channel_core"/>
</dbReference>
<name>A0ABY1JCZ7_9BACT</name>
<reference evidence="6 7" key="1">
    <citation type="submission" date="2016-11" db="EMBL/GenBank/DDBJ databases">
        <authorList>
            <person name="Varghese N."/>
            <person name="Submissions S."/>
        </authorList>
    </citation>
    <scope>NUCLEOTIDE SEQUENCE [LARGE SCALE GENOMIC DNA]</scope>
    <source>
        <strain evidence="6 7">DSM 20664</strain>
    </source>
</reference>
<dbReference type="PANTHER" id="PTHR43427">
    <property type="entry name" value="CHLORIDE CHANNEL PROTEIN CLC-E"/>
    <property type="match status" value="1"/>
</dbReference>
<dbReference type="Proteomes" id="UP000185093">
    <property type="component" value="Unassembled WGS sequence"/>
</dbReference>
<sequence>MPDNLREKIDETFVLLYSTAKWGILSVMAGLVVGGAASLFLYLLEKSISFVAELPSWRFLLLPLGLFLSAFLIRALAPEAKGHGTEKVIEAVHFKEGIIPLRVVPVKLVATIITLASGGSAGKEGPCAHIGGGLMSWMAQIFRLDVEDRKKLVVCGISAGFSAVFGTPISGAVFGVEVLYIGQMLYDVLLPSFISGIIARIVASSFGISSLAGTTVSISLDWKYVAMAIFGGVFFGLVSIMHIEMLNYIEDKFANLRVSWWKKPIYGGFILLAVALIFGTRYLGLGMDTVYDALSGDRIPLLAFAIKSFAMAITLSCGGSGGVLTPTFFVGATAGAALARLFNASPALFSAMGLTAVLAGSANTPITASIMAMELIGPQATPLAALACVVSFVVSGHRSIYSTQILARPKSKAFEISPLPDGKNIFKVKLMSSKVTVIRYINIFKQRCKR</sequence>
<feature type="transmembrane region" description="Helical" evidence="5">
    <location>
        <begin position="264"/>
        <end position="284"/>
    </location>
</feature>
<gene>
    <name evidence="6" type="ORF">SAMN05444368_1027</name>
</gene>
<keyword evidence="7" id="KW-1185">Reference proteome</keyword>
<evidence type="ECO:0000256" key="1">
    <source>
        <dbReference type="ARBA" id="ARBA00004141"/>
    </source>
</evidence>
<evidence type="ECO:0000313" key="6">
    <source>
        <dbReference type="EMBL" id="SIN67198.1"/>
    </source>
</evidence>
<protein>
    <submittedName>
        <fullName evidence="6">H+/Cl-antiporter ClcA</fullName>
    </submittedName>
</protein>
<proteinExistence type="predicted"/>
<dbReference type="Gene3D" id="1.10.3080.10">
    <property type="entry name" value="Clc chloride channel"/>
    <property type="match status" value="1"/>
</dbReference>
<accession>A0ABY1JCZ7</accession>
<dbReference type="Pfam" id="PF00654">
    <property type="entry name" value="Voltage_CLC"/>
    <property type="match status" value="1"/>
</dbReference>
<feature type="transmembrane region" description="Helical" evidence="5">
    <location>
        <begin position="20"/>
        <end position="44"/>
    </location>
</feature>
<dbReference type="SUPFAM" id="SSF81340">
    <property type="entry name" value="Clc chloride channel"/>
    <property type="match status" value="1"/>
</dbReference>
<feature type="transmembrane region" description="Helical" evidence="5">
    <location>
        <begin position="157"/>
        <end position="181"/>
    </location>
</feature>
<evidence type="ECO:0000256" key="3">
    <source>
        <dbReference type="ARBA" id="ARBA00022989"/>
    </source>
</evidence>
<feature type="transmembrane region" description="Helical" evidence="5">
    <location>
        <begin position="56"/>
        <end position="77"/>
    </location>
</feature>
<evidence type="ECO:0000313" key="7">
    <source>
        <dbReference type="Proteomes" id="UP000185093"/>
    </source>
</evidence>
<feature type="transmembrane region" description="Helical" evidence="5">
    <location>
        <begin position="224"/>
        <end position="243"/>
    </location>
</feature>
<feature type="transmembrane region" description="Helical" evidence="5">
    <location>
        <begin position="188"/>
        <end position="212"/>
    </location>
</feature>
<dbReference type="InterPro" id="IPR001807">
    <property type="entry name" value="ClC"/>
</dbReference>
<comment type="subcellular location">
    <subcellularLocation>
        <location evidence="1">Membrane</location>
        <topology evidence="1">Multi-pass membrane protein</topology>
    </subcellularLocation>
</comment>
<dbReference type="InterPro" id="IPR050368">
    <property type="entry name" value="ClC-type_chloride_channel"/>
</dbReference>
<dbReference type="PRINTS" id="PR00762">
    <property type="entry name" value="CLCHANNEL"/>
</dbReference>
<keyword evidence="3 5" id="KW-1133">Transmembrane helix</keyword>
<evidence type="ECO:0000256" key="5">
    <source>
        <dbReference type="SAM" id="Phobius"/>
    </source>
</evidence>
<evidence type="ECO:0000256" key="2">
    <source>
        <dbReference type="ARBA" id="ARBA00022692"/>
    </source>
</evidence>
<feature type="transmembrane region" description="Helical" evidence="5">
    <location>
        <begin position="382"/>
        <end position="401"/>
    </location>
</feature>
<organism evidence="6 7">
    <name type="scientific">Acetomicrobium flavidum</name>
    <dbReference type="NCBI Taxonomy" id="49896"/>
    <lineage>
        <taxon>Bacteria</taxon>
        <taxon>Thermotogati</taxon>
        <taxon>Synergistota</taxon>
        <taxon>Synergistia</taxon>
        <taxon>Synergistales</taxon>
        <taxon>Acetomicrobiaceae</taxon>
        <taxon>Acetomicrobium</taxon>
    </lineage>
</organism>
<keyword evidence="2 5" id="KW-0812">Transmembrane</keyword>